<sequence length="125" mass="14270">MIGTDWTPHRRDDGELVGWIAPEGDQWVPFDLLGRRASEPTEWLDAEAVLETLGLSYLAEPWMLEGESDRPLRVRFVEVTPERIVVKGEDFGAIDAYARRWELPWPVPPTLRPTRSDDPDAFVIG</sequence>
<name>A0AAJ5VZC9_9MICO</name>
<dbReference type="Proteomes" id="UP001213972">
    <property type="component" value="Chromosome"/>
</dbReference>
<gene>
    <name evidence="1" type="ORF">P0Y48_10605</name>
</gene>
<evidence type="ECO:0000313" key="2">
    <source>
        <dbReference type="Proteomes" id="UP001213972"/>
    </source>
</evidence>
<dbReference type="AlphaFoldDB" id="A0AAJ5VZC9"/>
<reference evidence="1" key="1">
    <citation type="submission" date="2023-03" db="EMBL/GenBank/DDBJ databases">
        <title>Andean soil-derived lignocellulolytic bacterial consortium as a source of novel taxa and putative plastic-active enzymes.</title>
        <authorList>
            <person name="Diaz-Garcia L."/>
            <person name="Chuvochina M."/>
            <person name="Feuerriegel G."/>
            <person name="Bunk B."/>
            <person name="Sproer C."/>
            <person name="Streit W.R."/>
            <person name="Rodriguez L.M."/>
            <person name="Overmann J."/>
            <person name="Jimenez D.J."/>
        </authorList>
    </citation>
    <scope>NUCLEOTIDE SEQUENCE</scope>
    <source>
        <strain evidence="1">MAG 4610</strain>
    </source>
</reference>
<accession>A0AAJ5VZC9</accession>
<proteinExistence type="predicted"/>
<dbReference type="EMBL" id="CP119321">
    <property type="protein sequence ID" value="WEK12912.1"/>
    <property type="molecule type" value="Genomic_DNA"/>
</dbReference>
<protein>
    <submittedName>
        <fullName evidence="1">Uncharacterized protein</fullName>
    </submittedName>
</protein>
<organism evidence="1 2">
    <name type="scientific">Candidatus Microbacterium phytovorans</name>
    <dbReference type="NCBI Taxonomy" id="3121374"/>
    <lineage>
        <taxon>Bacteria</taxon>
        <taxon>Bacillati</taxon>
        <taxon>Actinomycetota</taxon>
        <taxon>Actinomycetes</taxon>
        <taxon>Micrococcales</taxon>
        <taxon>Microbacteriaceae</taxon>
        <taxon>Microbacterium</taxon>
    </lineage>
</organism>
<evidence type="ECO:0000313" key="1">
    <source>
        <dbReference type="EMBL" id="WEK12912.1"/>
    </source>
</evidence>